<dbReference type="Pfam" id="PF09648">
    <property type="entry name" value="YycI"/>
    <property type="match status" value="1"/>
</dbReference>
<reference evidence="4" key="1">
    <citation type="journal article" date="2014" name="Genome Announc.">
        <title>Draft genome sequence of Weissella oryzae SG25T, isolated from fermented rice grains.</title>
        <authorList>
            <person name="Tanizawa Y."/>
            <person name="Fujisawa T."/>
            <person name="Mochizuki T."/>
            <person name="Kaminuma E."/>
            <person name="Suzuki Y."/>
            <person name="Nakamura Y."/>
            <person name="Tohno M."/>
        </authorList>
    </citation>
    <scope>NUCLEOTIDE SEQUENCE [LARGE SCALE GENOMIC DNA]</scope>
    <source>
        <strain evidence="4">DSM 25784 / JCM 18191 / LMG 30913 / SG25</strain>
    </source>
</reference>
<proteinExistence type="predicted"/>
<dbReference type="Proteomes" id="UP000030643">
    <property type="component" value="Unassembled WGS sequence"/>
</dbReference>
<keyword evidence="1" id="KW-1133">Transmembrane helix</keyword>
<accession>A0A069CU55</accession>
<dbReference type="EMBL" id="DF820489">
    <property type="protein sequence ID" value="GAK30927.1"/>
    <property type="molecule type" value="Genomic_DNA"/>
</dbReference>
<keyword evidence="1" id="KW-0812">Transmembrane</keyword>
<evidence type="ECO:0000256" key="1">
    <source>
        <dbReference type="SAM" id="Phobius"/>
    </source>
</evidence>
<name>A0A069CU55_WEIOS</name>
<feature type="domain" description="Regulatory protein YycH-like" evidence="2">
    <location>
        <begin position="39"/>
        <end position="264"/>
    </location>
</feature>
<evidence type="ECO:0000259" key="2">
    <source>
        <dbReference type="Pfam" id="PF09648"/>
    </source>
</evidence>
<organism evidence="3 4">
    <name type="scientific">Weissella oryzae (strain DSM 25784 / JCM 18191 / LMG 30913 / SG25)</name>
    <dbReference type="NCBI Taxonomy" id="1329250"/>
    <lineage>
        <taxon>Bacteria</taxon>
        <taxon>Bacillati</taxon>
        <taxon>Bacillota</taxon>
        <taxon>Bacilli</taxon>
        <taxon>Lactobacillales</taxon>
        <taxon>Lactobacillaceae</taxon>
        <taxon>Weissella</taxon>
    </lineage>
</organism>
<dbReference type="OrthoDB" id="2135943at2"/>
<sequence length="270" mass="30412">MDFRKIILIFLGIFITLDIFLAYAWLQTQQTVTKPASALDVVNEMQNDNITLPSLTDVRGSGSYVSAQTNNNVLLDKRTQLQSDFSVRINNGLLRVNLSKPLKLGQTTDEQVASLQKLLKHKSMVINGQEYSYNQVASRYAAKANGKNNVLVFSQKAVDNQLFNTTAGQLRFNLNDDNELIGYSQRYLAQKTRLRDADNLISQARAVGVAYQYNQIENNQKVLDVNLVYSELTQVDGDVIYVPSWQLSIEDINSNISEEYVNAFNGTLLK</sequence>
<dbReference type="RefSeq" id="WP_027698987.1">
    <property type="nucleotide sequence ID" value="NZ_DF820489.1"/>
</dbReference>
<gene>
    <name evidence="3" type="ORF">WOSG25_060450</name>
</gene>
<dbReference type="STRING" id="1329250.WOSG25_060450"/>
<dbReference type="InterPro" id="IPR018604">
    <property type="entry name" value="YycI-like"/>
</dbReference>
<dbReference type="GO" id="GO:0016020">
    <property type="term" value="C:membrane"/>
    <property type="evidence" value="ECO:0007669"/>
    <property type="project" value="InterPro"/>
</dbReference>
<dbReference type="eggNOG" id="COG4853">
    <property type="taxonomic scope" value="Bacteria"/>
</dbReference>
<dbReference type="AlphaFoldDB" id="A0A069CU55"/>
<evidence type="ECO:0000313" key="3">
    <source>
        <dbReference type="EMBL" id="GAK30927.1"/>
    </source>
</evidence>
<keyword evidence="1" id="KW-0472">Membrane</keyword>
<keyword evidence="4" id="KW-1185">Reference proteome</keyword>
<protein>
    <recommendedName>
        <fullName evidence="2">Regulatory protein YycH-like domain-containing protein</fullName>
    </recommendedName>
</protein>
<feature type="transmembrane region" description="Helical" evidence="1">
    <location>
        <begin position="7"/>
        <end position="26"/>
    </location>
</feature>
<dbReference type="Gene3D" id="2.40.128.690">
    <property type="entry name" value="YycH protein, domain 3-like"/>
    <property type="match status" value="1"/>
</dbReference>
<evidence type="ECO:0000313" key="4">
    <source>
        <dbReference type="Proteomes" id="UP000030643"/>
    </source>
</evidence>